<protein>
    <submittedName>
        <fullName evidence="1">Uncharacterized protein</fullName>
    </submittedName>
</protein>
<accession>A0A6A1UWL8</accession>
<keyword evidence="2" id="KW-1185">Reference proteome</keyword>
<dbReference type="EMBL" id="RXIC02000026">
    <property type="protein sequence ID" value="KAB1204077.1"/>
    <property type="molecule type" value="Genomic_DNA"/>
</dbReference>
<sequence>MGSMYTKGQVSGLAFNSCPRRMGRLDCAMSKPEPRKDCEDEFLFMIPKAHSRLNWVNRMLTNGFNQAGDHVPIYIEGLNTVVWIKDFGKNLRLLSYFTRGFSSEFGGLHSLPMALDVYEANESPGFAGCLWEIGGYDCNRLVYYCLSGDKHRRFDRFAYNILNNGQQSQLGIHGVGDTWALDSRRLSPSHVRNKESFRSVARNFFASSILRSYLS</sequence>
<reference evidence="1 2" key="1">
    <citation type="journal article" date="2019" name="Plant Biotechnol. J.">
        <title>The red bayberry genome and genetic basis of sex determination.</title>
        <authorList>
            <person name="Jia H.M."/>
            <person name="Jia H.J."/>
            <person name="Cai Q.L."/>
            <person name="Wang Y."/>
            <person name="Zhao H.B."/>
            <person name="Yang W.F."/>
            <person name="Wang G.Y."/>
            <person name="Li Y.H."/>
            <person name="Zhan D.L."/>
            <person name="Shen Y.T."/>
            <person name="Niu Q.F."/>
            <person name="Chang L."/>
            <person name="Qiu J."/>
            <person name="Zhao L."/>
            <person name="Xie H.B."/>
            <person name="Fu W.Y."/>
            <person name="Jin J."/>
            <person name="Li X.W."/>
            <person name="Jiao Y."/>
            <person name="Zhou C.C."/>
            <person name="Tu T."/>
            <person name="Chai C.Y."/>
            <person name="Gao J.L."/>
            <person name="Fan L.J."/>
            <person name="van de Weg E."/>
            <person name="Wang J.Y."/>
            <person name="Gao Z.S."/>
        </authorList>
    </citation>
    <scope>NUCLEOTIDE SEQUENCE [LARGE SCALE GENOMIC DNA]</scope>
    <source>
        <tissue evidence="1">Leaves</tissue>
    </source>
</reference>
<evidence type="ECO:0000313" key="1">
    <source>
        <dbReference type="EMBL" id="KAB1204077.1"/>
    </source>
</evidence>
<organism evidence="1 2">
    <name type="scientific">Morella rubra</name>
    <name type="common">Chinese bayberry</name>
    <dbReference type="NCBI Taxonomy" id="262757"/>
    <lineage>
        <taxon>Eukaryota</taxon>
        <taxon>Viridiplantae</taxon>
        <taxon>Streptophyta</taxon>
        <taxon>Embryophyta</taxon>
        <taxon>Tracheophyta</taxon>
        <taxon>Spermatophyta</taxon>
        <taxon>Magnoliopsida</taxon>
        <taxon>eudicotyledons</taxon>
        <taxon>Gunneridae</taxon>
        <taxon>Pentapetalae</taxon>
        <taxon>rosids</taxon>
        <taxon>fabids</taxon>
        <taxon>Fagales</taxon>
        <taxon>Myricaceae</taxon>
        <taxon>Morella</taxon>
    </lineage>
</organism>
<dbReference type="Proteomes" id="UP000516437">
    <property type="component" value="Chromosome 8"/>
</dbReference>
<comment type="caution">
    <text evidence="1">The sequence shown here is derived from an EMBL/GenBank/DDBJ whole genome shotgun (WGS) entry which is preliminary data.</text>
</comment>
<name>A0A6A1UWL8_9ROSI</name>
<proteinExistence type="predicted"/>
<evidence type="ECO:0000313" key="2">
    <source>
        <dbReference type="Proteomes" id="UP000516437"/>
    </source>
</evidence>
<dbReference type="AlphaFoldDB" id="A0A6A1UWL8"/>
<gene>
    <name evidence="1" type="ORF">CJ030_MR8G000763</name>
</gene>